<dbReference type="GO" id="GO:0016757">
    <property type="term" value="F:glycosyltransferase activity"/>
    <property type="evidence" value="ECO:0007669"/>
    <property type="project" value="InterPro"/>
</dbReference>
<dbReference type="Pfam" id="PF00534">
    <property type="entry name" value="Glycos_transf_1"/>
    <property type="match status" value="1"/>
</dbReference>
<accession>A0A926DM85</accession>
<dbReference type="CDD" id="cd03811">
    <property type="entry name" value="GT4_GT28_WabH-like"/>
    <property type="match status" value="1"/>
</dbReference>
<feature type="domain" description="Glycosyl transferase family 1" evidence="1">
    <location>
        <begin position="237"/>
        <end position="370"/>
    </location>
</feature>
<evidence type="ECO:0000313" key="2">
    <source>
        <dbReference type="EMBL" id="MBC8539804.1"/>
    </source>
</evidence>
<evidence type="ECO:0000313" key="3">
    <source>
        <dbReference type="Proteomes" id="UP000611762"/>
    </source>
</evidence>
<dbReference type="InterPro" id="IPR001296">
    <property type="entry name" value="Glyco_trans_1"/>
</dbReference>
<comment type="caution">
    <text evidence="2">The sequence shown here is derived from an EMBL/GenBank/DDBJ whole genome shotgun (WGS) entry which is preliminary data.</text>
</comment>
<protein>
    <submittedName>
        <fullName evidence="2">Glycosyltransferase</fullName>
    </submittedName>
</protein>
<dbReference type="RefSeq" id="WP_249311001.1">
    <property type="nucleotide sequence ID" value="NZ_JACRSU010000001.1"/>
</dbReference>
<gene>
    <name evidence="2" type="ORF">H8698_02290</name>
</gene>
<dbReference type="PANTHER" id="PTHR12526">
    <property type="entry name" value="GLYCOSYLTRANSFERASE"/>
    <property type="match status" value="1"/>
</dbReference>
<reference evidence="2" key="1">
    <citation type="submission" date="2020-08" db="EMBL/GenBank/DDBJ databases">
        <title>Genome public.</title>
        <authorList>
            <person name="Liu C."/>
            <person name="Sun Q."/>
        </authorList>
    </citation>
    <scope>NUCLEOTIDE SEQUENCE</scope>
    <source>
        <strain evidence="2">H8</strain>
    </source>
</reference>
<dbReference type="Proteomes" id="UP000611762">
    <property type="component" value="Unassembled WGS sequence"/>
</dbReference>
<keyword evidence="3" id="KW-1185">Reference proteome</keyword>
<evidence type="ECO:0000259" key="1">
    <source>
        <dbReference type="Pfam" id="PF00534"/>
    </source>
</evidence>
<organism evidence="2 3">
    <name type="scientific">Congzhengia minquanensis</name>
    <dbReference type="NCBI Taxonomy" id="2763657"/>
    <lineage>
        <taxon>Bacteria</taxon>
        <taxon>Bacillati</taxon>
        <taxon>Bacillota</taxon>
        <taxon>Clostridia</taxon>
        <taxon>Eubacteriales</taxon>
        <taxon>Oscillospiraceae</taxon>
        <taxon>Congzhengia</taxon>
    </lineage>
</organism>
<name>A0A926DM85_9FIRM</name>
<sequence length="402" mass="45805">MRENKTKILITFLHYHTGGATTSLLNFLQELDYEKYDVDLLFYEYDGQADDRIPKQVHVLPQAKVHNKFSLKNVLGKVFSPSYVAAKVRAEFYKRILGREKKGIQIISKQGCRYSRRLGEEYDVAISYELSWPFNYTASYVKAKKKLLWLHLDFDASGLDYKVDRKNLEKFDKIMVVSRQCLANFVQNHPEMKDKCIYMPNLMSQKYVRTAAQKQVSLPFCPEGNRLSLVTVCRIDFPHKGLDRGMKALCALKNEGLLSGVTWLIVGDGPDSAALNQMILEFGLSDTVFAIGLRENPMPYVAACDVFFLPSRFEGKPMAVTEAQMAGVVPAVTRYASAQEQITNGEDGYIFDNSDEGIYAGLNYLVQHTEDVKGLKQKVWNTNFGNENEIKIFNECLEELQK</sequence>
<dbReference type="AlphaFoldDB" id="A0A926DM85"/>
<dbReference type="PANTHER" id="PTHR12526:SF637">
    <property type="entry name" value="GLYCOSYLTRANSFERASE EPSF-RELATED"/>
    <property type="match status" value="1"/>
</dbReference>
<dbReference type="Gene3D" id="3.40.50.2000">
    <property type="entry name" value="Glycogen Phosphorylase B"/>
    <property type="match status" value="2"/>
</dbReference>
<dbReference type="SUPFAM" id="SSF53756">
    <property type="entry name" value="UDP-Glycosyltransferase/glycogen phosphorylase"/>
    <property type="match status" value="1"/>
</dbReference>
<proteinExistence type="predicted"/>
<dbReference type="EMBL" id="JACRSU010000001">
    <property type="protein sequence ID" value="MBC8539804.1"/>
    <property type="molecule type" value="Genomic_DNA"/>
</dbReference>